<feature type="binding site" evidence="2">
    <location>
        <position position="150"/>
    </location>
    <ligand>
        <name>ATP</name>
        <dbReference type="ChEBI" id="CHEBI:30616"/>
    </ligand>
</feature>
<dbReference type="Pfam" id="PF00586">
    <property type="entry name" value="AIRS"/>
    <property type="match status" value="1"/>
</dbReference>
<feature type="binding site" evidence="2">
    <location>
        <position position="50"/>
    </location>
    <ligand>
        <name>Mg(2+)</name>
        <dbReference type="ChEBI" id="CHEBI:18420"/>
        <label>2</label>
    </ligand>
</feature>
<accession>A0A1S8CVB4</accession>
<dbReference type="AlphaFoldDB" id="A0A1S8CVB4"/>
<dbReference type="EMBL" id="MLCN01000014">
    <property type="protein sequence ID" value="ONG41026.1"/>
    <property type="molecule type" value="Genomic_DNA"/>
</dbReference>
<reference evidence="5 6" key="1">
    <citation type="submission" date="2016-10" db="EMBL/GenBank/DDBJ databases">
        <title>Draft Genome sequence of Alkanindiges sp. strain H1.</title>
        <authorList>
            <person name="Subhash Y."/>
            <person name="Lee S."/>
        </authorList>
    </citation>
    <scope>NUCLEOTIDE SEQUENCE [LARGE SCALE GENOMIC DNA]</scope>
    <source>
        <strain evidence="5 6">H1</strain>
    </source>
</reference>
<dbReference type="UniPathway" id="UPA00060">
    <property type="reaction ID" value="UER00142"/>
</dbReference>
<feature type="binding site" evidence="2">
    <location>
        <position position="33"/>
    </location>
    <ligand>
        <name>Mg(2+)</name>
        <dbReference type="ChEBI" id="CHEBI:18420"/>
        <label>4</label>
    </ligand>
</feature>
<feature type="binding site" evidence="2">
    <location>
        <position position="78"/>
    </location>
    <ligand>
        <name>Mg(2+)</name>
        <dbReference type="ChEBI" id="CHEBI:18420"/>
        <label>4</label>
    </ligand>
</feature>
<dbReference type="PANTHER" id="PTHR30270">
    <property type="entry name" value="THIAMINE-MONOPHOSPHATE KINASE"/>
    <property type="match status" value="1"/>
</dbReference>
<sequence length="313" mass="33761">MNEFALIQHYFKHAALAAQNEPANGVVLGIGDDAAIVQPPANQQLVITSDTLVAGRHFPENTAAHAIGWKSAAVNLSDIAAMGARPYAVLLAISLPQVDPDWLAQFSQGFFACCAPEQVQLIGGDTTRSNLLSITVTALGWVEQGKAIRRDGAKPGDLVLVSNTVGDAAYALHQPNSDVQARLDYPQPQNRLGMALSGYASSMLDVSDGLAQDLGHILAASHVAATVQLENLPLSSTLQQLPAQQAWQLALTGGDDYELCFTMAPKRFDQFCQRYAGQFQLQVIGHITQGTGLTLWHQQQPYDMNLQGYQHFD</sequence>
<dbReference type="HAMAP" id="MF_02128">
    <property type="entry name" value="TMP_kinase"/>
    <property type="match status" value="1"/>
</dbReference>
<dbReference type="InterPro" id="IPR036676">
    <property type="entry name" value="PurM-like_C_sf"/>
</dbReference>
<comment type="similarity">
    <text evidence="2">Belongs to the thiamine-monophosphate kinase family.</text>
</comment>
<dbReference type="GO" id="GO:0009228">
    <property type="term" value="P:thiamine biosynthetic process"/>
    <property type="evidence" value="ECO:0007669"/>
    <property type="project" value="UniProtKB-KW"/>
</dbReference>
<keyword evidence="2" id="KW-0479">Metal-binding</keyword>
<keyword evidence="2" id="KW-0547">Nucleotide-binding</keyword>
<dbReference type="PANTHER" id="PTHR30270:SF0">
    <property type="entry name" value="THIAMINE-MONOPHOSPHATE KINASE"/>
    <property type="match status" value="1"/>
</dbReference>
<evidence type="ECO:0000259" key="4">
    <source>
        <dbReference type="Pfam" id="PF02769"/>
    </source>
</evidence>
<comment type="catalytic activity">
    <reaction evidence="2">
        <text>thiamine phosphate + ATP = thiamine diphosphate + ADP</text>
        <dbReference type="Rhea" id="RHEA:15913"/>
        <dbReference type="ChEBI" id="CHEBI:30616"/>
        <dbReference type="ChEBI" id="CHEBI:37575"/>
        <dbReference type="ChEBI" id="CHEBI:58937"/>
        <dbReference type="ChEBI" id="CHEBI:456216"/>
        <dbReference type="EC" id="2.7.4.16"/>
    </reaction>
</comment>
<feature type="binding site" evidence="2">
    <location>
        <position position="207"/>
    </location>
    <ligand>
        <name>ATP</name>
        <dbReference type="ChEBI" id="CHEBI:30616"/>
    </ligand>
</feature>
<dbReference type="Proteomes" id="UP000192132">
    <property type="component" value="Unassembled WGS sequence"/>
</dbReference>
<feature type="binding site" evidence="2">
    <location>
        <position position="50"/>
    </location>
    <ligand>
        <name>Mg(2+)</name>
        <dbReference type="ChEBI" id="CHEBI:18420"/>
        <label>1</label>
    </ligand>
</feature>
<feature type="domain" description="PurM-like C-terminal" evidence="4">
    <location>
        <begin position="189"/>
        <end position="295"/>
    </location>
</feature>
<dbReference type="GO" id="GO:0000287">
    <property type="term" value="F:magnesium ion binding"/>
    <property type="evidence" value="ECO:0007669"/>
    <property type="project" value="UniProtKB-UniRule"/>
</dbReference>
<dbReference type="GO" id="GO:0009229">
    <property type="term" value="P:thiamine diphosphate biosynthetic process"/>
    <property type="evidence" value="ECO:0007669"/>
    <property type="project" value="UniProtKB-UniRule"/>
</dbReference>
<dbReference type="Gene3D" id="3.90.650.10">
    <property type="entry name" value="PurM-like C-terminal domain"/>
    <property type="match status" value="1"/>
</dbReference>
<keyword evidence="6" id="KW-1185">Reference proteome</keyword>
<feature type="binding site" evidence="2">
    <location>
        <position position="48"/>
    </location>
    <ligand>
        <name>Mg(2+)</name>
        <dbReference type="ChEBI" id="CHEBI:18420"/>
        <label>4</label>
    </ligand>
</feature>
<dbReference type="InterPro" id="IPR010918">
    <property type="entry name" value="PurM-like_C_dom"/>
</dbReference>
<dbReference type="Pfam" id="PF02769">
    <property type="entry name" value="AIRS_C"/>
    <property type="match status" value="1"/>
</dbReference>
<comment type="caution">
    <text evidence="2">Lacks conserved residue(s) required for the propagation of feature annotation.</text>
</comment>
<dbReference type="CDD" id="cd02194">
    <property type="entry name" value="ThiL"/>
    <property type="match status" value="1"/>
</dbReference>
<feature type="binding site" evidence="2">
    <location>
        <position position="309"/>
    </location>
    <ligand>
        <name>substrate</name>
    </ligand>
</feature>
<keyword evidence="2 5" id="KW-0418">Kinase</keyword>
<feature type="binding site" evidence="2">
    <location>
        <position position="208"/>
    </location>
    <ligand>
        <name>Mg(2+)</name>
        <dbReference type="ChEBI" id="CHEBI:18420"/>
        <label>5</label>
    </ligand>
</feature>
<dbReference type="GO" id="GO:0005524">
    <property type="term" value="F:ATP binding"/>
    <property type="evidence" value="ECO:0007669"/>
    <property type="project" value="UniProtKB-UniRule"/>
</dbReference>
<dbReference type="SUPFAM" id="SSF55326">
    <property type="entry name" value="PurM N-terminal domain-like"/>
    <property type="match status" value="1"/>
</dbReference>
<organism evidence="5 6">
    <name type="scientific">Alkanindiges hydrocarboniclasticus</name>
    <dbReference type="NCBI Taxonomy" id="1907941"/>
    <lineage>
        <taxon>Bacteria</taxon>
        <taxon>Pseudomonadati</taxon>
        <taxon>Pseudomonadota</taxon>
        <taxon>Gammaproteobacteria</taxon>
        <taxon>Moraxellales</taxon>
        <taxon>Moraxellaceae</taxon>
        <taxon>Alkanindiges</taxon>
    </lineage>
</organism>
<feature type="binding site" evidence="2">
    <location>
        <position position="255"/>
    </location>
    <ligand>
        <name>substrate</name>
    </ligand>
</feature>
<dbReference type="InterPro" id="IPR016188">
    <property type="entry name" value="PurM-like_N"/>
</dbReference>
<feature type="binding site" evidence="2">
    <location>
        <position position="205"/>
    </location>
    <ligand>
        <name>Mg(2+)</name>
        <dbReference type="ChEBI" id="CHEBI:18420"/>
        <label>3</label>
    </ligand>
</feature>
<name>A0A1S8CVB4_9GAMM</name>
<dbReference type="GO" id="GO:0009030">
    <property type="term" value="F:thiamine-phosphate kinase activity"/>
    <property type="evidence" value="ECO:0007669"/>
    <property type="project" value="UniProtKB-UniRule"/>
</dbReference>
<feature type="binding site" evidence="2">
    <location>
        <position position="49"/>
    </location>
    <ligand>
        <name>Mg(2+)</name>
        <dbReference type="ChEBI" id="CHEBI:18420"/>
        <label>1</label>
    </ligand>
</feature>
<dbReference type="RefSeq" id="WP_076877753.1">
    <property type="nucleotide sequence ID" value="NZ_MLCN01000014.1"/>
</dbReference>
<evidence type="ECO:0000256" key="2">
    <source>
        <dbReference type="HAMAP-Rule" id="MF_02128"/>
    </source>
</evidence>
<evidence type="ECO:0000313" key="5">
    <source>
        <dbReference type="EMBL" id="ONG41026.1"/>
    </source>
</evidence>
<dbReference type="Gene3D" id="3.30.1330.10">
    <property type="entry name" value="PurM-like, N-terminal domain"/>
    <property type="match status" value="1"/>
</dbReference>
<feature type="binding site" evidence="2">
    <location>
        <begin position="124"/>
        <end position="125"/>
    </location>
    <ligand>
        <name>ATP</name>
        <dbReference type="ChEBI" id="CHEBI:30616"/>
    </ligand>
</feature>
<dbReference type="InterPro" id="IPR006283">
    <property type="entry name" value="ThiL-like"/>
</dbReference>
<comment type="function">
    <text evidence="2">Catalyzes the ATP-dependent phosphorylation of thiamine-monophosphate (TMP) to form thiamine-pyrophosphate (TPP), the active form of vitamin B1.</text>
</comment>
<dbReference type="EC" id="2.7.4.16" evidence="2"/>
<comment type="pathway">
    <text evidence="2">Cofactor biosynthesis; thiamine diphosphate biosynthesis; thiamine diphosphate from thiamine phosphate: step 1/1.</text>
</comment>
<comment type="miscellaneous">
    <text evidence="2">Reaction mechanism of ThiL seems to utilize a direct, inline transfer of the gamma-phosphate of ATP to TMP rather than a phosphorylated enzyme intermediate.</text>
</comment>
<keyword evidence="2" id="KW-0808">Transferase</keyword>
<evidence type="ECO:0000313" key="6">
    <source>
        <dbReference type="Proteomes" id="UP000192132"/>
    </source>
</evidence>
<protein>
    <recommendedName>
        <fullName evidence="2">Thiamine-monophosphate kinase</fullName>
        <shortName evidence="2">TMP kinase</shortName>
        <shortName evidence="2">Thiamine-phosphate kinase</shortName>
        <ecNumber evidence="2">2.7.4.16</ecNumber>
    </recommendedName>
</protein>
<dbReference type="InterPro" id="IPR036921">
    <property type="entry name" value="PurM-like_N_sf"/>
</dbReference>
<evidence type="ECO:0000259" key="3">
    <source>
        <dbReference type="Pfam" id="PF00586"/>
    </source>
</evidence>
<keyword evidence="2" id="KW-0460">Magnesium</keyword>
<keyword evidence="2" id="KW-0067">ATP-binding</keyword>
<comment type="caution">
    <text evidence="5">The sequence shown here is derived from an EMBL/GenBank/DDBJ whole genome shotgun (WGS) entry which is preliminary data.</text>
</comment>
<gene>
    <name evidence="2" type="primary">thiL</name>
    <name evidence="5" type="ORF">BKE30_06265</name>
</gene>
<feature type="binding site" evidence="2">
    <location>
        <position position="78"/>
    </location>
    <ligand>
        <name>Mg(2+)</name>
        <dbReference type="ChEBI" id="CHEBI:18420"/>
        <label>2</label>
    </ligand>
</feature>
<dbReference type="PIRSF" id="PIRSF005303">
    <property type="entry name" value="Thiam_monoph_kin"/>
    <property type="match status" value="1"/>
</dbReference>
<feature type="binding site" evidence="2">
    <location>
        <position position="78"/>
    </location>
    <ligand>
        <name>Mg(2+)</name>
        <dbReference type="ChEBI" id="CHEBI:18420"/>
        <label>3</label>
    </ligand>
</feature>
<dbReference type="SUPFAM" id="SSF56042">
    <property type="entry name" value="PurM C-terminal domain-like"/>
    <property type="match status" value="1"/>
</dbReference>
<feature type="binding site" evidence="2">
    <location>
        <position position="125"/>
    </location>
    <ligand>
        <name>Mg(2+)</name>
        <dbReference type="ChEBI" id="CHEBI:18420"/>
        <label>1</label>
    </ligand>
</feature>
<feature type="binding site" evidence="2">
    <location>
        <position position="33"/>
    </location>
    <ligand>
        <name>Mg(2+)</name>
        <dbReference type="ChEBI" id="CHEBI:18420"/>
        <label>3</label>
    </ligand>
</feature>
<keyword evidence="1 2" id="KW-0784">Thiamine biosynthesis</keyword>
<dbReference type="OrthoDB" id="9802811at2"/>
<feature type="domain" description="PurM-like N-terminal" evidence="3">
    <location>
        <begin position="31"/>
        <end position="142"/>
    </location>
</feature>
<feature type="binding site" evidence="2">
    <location>
        <position position="57"/>
    </location>
    <ligand>
        <name>substrate</name>
    </ligand>
</feature>
<proteinExistence type="inferred from homology"/>
<evidence type="ECO:0000256" key="1">
    <source>
        <dbReference type="ARBA" id="ARBA00022977"/>
    </source>
</evidence>
<dbReference type="STRING" id="1907941.BKE30_06265"/>
<dbReference type="NCBIfam" id="TIGR01379">
    <property type="entry name" value="thiL"/>
    <property type="match status" value="1"/>
</dbReference>